<dbReference type="InterPro" id="IPR002302">
    <property type="entry name" value="Leu-tRNA-ligase"/>
</dbReference>
<proteinExistence type="inferred from homology"/>
<dbReference type="PANTHER" id="PTHR43740">
    <property type="entry name" value="LEUCYL-TRNA SYNTHETASE"/>
    <property type="match status" value="1"/>
</dbReference>
<dbReference type="RefSeq" id="WP_012991709.1">
    <property type="nucleotide sequence ID" value="NC_013894.1"/>
</dbReference>
<sequence>MTIGEFLRKNLISLGDNCRVLLEKLELYDERIIKELESTIGEPAKMSKSKGNTVDPEDMVQKYGADTVRLYVLFAGPVEKDFEWTEEGIAGAYRFIRRLWNTFHQYLPHIKDIDKNLIGDIRGEAKKLRQKTHQTLQKYIKDMESLSFNTAIAGIMELLNHLQDFKPETPEDLAVVREAFEMLLFMLYPITPHVAEELWHRLGYTTLMIQHPFPEPDKTALQEGEVSLAVQINGKVRATVVVPKDADEEMVRKIVLSDEKVRGYLDGREVKRFVYVKNKLVNLVV</sequence>
<evidence type="ECO:0000256" key="4">
    <source>
        <dbReference type="ARBA" id="ARBA00022741"/>
    </source>
</evidence>
<reference evidence="12" key="1">
    <citation type="journal article" date="2010" name="Stand. Genomic Sci.">
        <title>Complete genome sequence of Thermocrinis albus type strain (HI 11/12T).</title>
        <authorList>
            <person name="Wirth R."/>
            <person name="Sikorski J."/>
            <person name="Brambilla E."/>
            <person name="Misra M."/>
            <person name="Lapidus A."/>
            <person name="Copeland A."/>
            <person name="Nolan M."/>
            <person name="Lucas S."/>
            <person name="Chen F."/>
            <person name="Tice H."/>
            <person name="Cheng J.F."/>
            <person name="Han C."/>
            <person name="Detter J.C."/>
            <person name="Tapia R."/>
            <person name="Bruce D."/>
            <person name="Goodwin L."/>
            <person name="Pitluck S."/>
            <person name="Pati A."/>
            <person name="Anderson I."/>
            <person name="Ivanova N."/>
            <person name="Mavromatis K."/>
            <person name="Mikhailova N."/>
            <person name="Chen A."/>
            <person name="Palaniappan K."/>
            <person name="Bilek Y."/>
            <person name="Hader T."/>
            <person name="Land M."/>
            <person name="Hauser L."/>
            <person name="Chang Y.J."/>
            <person name="Jeffries C.D."/>
            <person name="Tindall B.J."/>
            <person name="Rohde M."/>
            <person name="Goker M."/>
            <person name="Bristow J."/>
            <person name="Eisen J.A."/>
            <person name="Markowitz V."/>
            <person name="Hugenholtz P."/>
            <person name="Kyrpides N.C."/>
            <person name="Klenk H.P."/>
        </authorList>
    </citation>
    <scope>NUCLEOTIDE SEQUENCE [LARGE SCALE GENOMIC DNA]</scope>
    <source>
        <strain evidence="12">DSM 14484 / JCM 11386 / HI 11/12</strain>
    </source>
</reference>
<dbReference type="AlphaFoldDB" id="D3SQ65"/>
<dbReference type="InterPro" id="IPR002300">
    <property type="entry name" value="aa-tRNA-synth_Ia"/>
</dbReference>
<evidence type="ECO:0000256" key="5">
    <source>
        <dbReference type="ARBA" id="ARBA00022840"/>
    </source>
</evidence>
<dbReference type="Proteomes" id="UP000002043">
    <property type="component" value="Chromosome"/>
</dbReference>
<dbReference type="Pfam" id="PF00133">
    <property type="entry name" value="tRNA-synt_1"/>
    <property type="match status" value="1"/>
</dbReference>
<dbReference type="HOGENOM" id="CLU_004427_1_1_0"/>
<evidence type="ECO:0000313" key="11">
    <source>
        <dbReference type="EMBL" id="ADC89302.1"/>
    </source>
</evidence>
<dbReference type="PANTHER" id="PTHR43740:SF2">
    <property type="entry name" value="LEUCINE--TRNA LIGASE, MITOCHONDRIAL"/>
    <property type="match status" value="1"/>
</dbReference>
<evidence type="ECO:0000256" key="2">
    <source>
        <dbReference type="ARBA" id="ARBA00013164"/>
    </source>
</evidence>
<evidence type="ECO:0000256" key="3">
    <source>
        <dbReference type="ARBA" id="ARBA00022598"/>
    </source>
</evidence>
<dbReference type="InterPro" id="IPR009080">
    <property type="entry name" value="tRNAsynth_Ia_anticodon-bd"/>
</dbReference>
<dbReference type="KEGG" id="tal:Thal_0669"/>
<feature type="domain" description="Aminoacyl-tRNA synthetase class Ia" evidence="9">
    <location>
        <begin position="44"/>
        <end position="84"/>
    </location>
</feature>
<comment type="similarity">
    <text evidence="1">Belongs to the class-I aminoacyl-tRNA synthetase family.</text>
</comment>
<dbReference type="STRING" id="638303.Thal_0669"/>
<evidence type="ECO:0000256" key="8">
    <source>
        <dbReference type="ARBA" id="ARBA00047469"/>
    </source>
</evidence>
<dbReference type="Gene3D" id="1.10.730.10">
    <property type="entry name" value="Isoleucyl-tRNA Synthetase, Domain 1"/>
    <property type="match status" value="1"/>
</dbReference>
<feature type="domain" description="Methionyl/Valyl/Leucyl/Isoleucyl-tRNA synthetase anticodon-binding" evidence="10">
    <location>
        <begin position="126"/>
        <end position="249"/>
    </location>
</feature>
<dbReference type="GO" id="GO:0005829">
    <property type="term" value="C:cytosol"/>
    <property type="evidence" value="ECO:0007669"/>
    <property type="project" value="TreeGrafter"/>
</dbReference>
<keyword evidence="3" id="KW-0436">Ligase</keyword>
<dbReference type="FunFam" id="1.10.730.10:FF:000011">
    <property type="entry name" value="Leucine--tRNA ligase chloroplastic/mitochondrial"/>
    <property type="match status" value="1"/>
</dbReference>
<keyword evidence="4" id="KW-0547">Nucleotide-binding</keyword>
<name>D3SQ65_THEAH</name>
<dbReference type="EC" id="6.1.1.4" evidence="2"/>
<evidence type="ECO:0000256" key="7">
    <source>
        <dbReference type="ARBA" id="ARBA00023146"/>
    </source>
</evidence>
<protein>
    <recommendedName>
        <fullName evidence="2">leucine--tRNA ligase</fullName>
        <ecNumber evidence="2">6.1.1.4</ecNumber>
    </recommendedName>
</protein>
<dbReference type="eggNOG" id="COG0495">
    <property type="taxonomic scope" value="Bacteria"/>
</dbReference>
<dbReference type="GO" id="GO:0005524">
    <property type="term" value="F:ATP binding"/>
    <property type="evidence" value="ECO:0007669"/>
    <property type="project" value="UniProtKB-KW"/>
</dbReference>
<dbReference type="SUPFAM" id="SSF52374">
    <property type="entry name" value="Nucleotidylyl transferase"/>
    <property type="match status" value="1"/>
</dbReference>
<gene>
    <name evidence="11" type="ordered locus">Thal_0669</name>
</gene>
<dbReference type="EMBL" id="CP001931">
    <property type="protein sequence ID" value="ADC89302.1"/>
    <property type="molecule type" value="Genomic_DNA"/>
</dbReference>
<dbReference type="CDD" id="cd07958">
    <property type="entry name" value="Anticodon_Ia_Leu_BEm"/>
    <property type="match status" value="1"/>
</dbReference>
<dbReference type="GO" id="GO:0004823">
    <property type="term" value="F:leucine-tRNA ligase activity"/>
    <property type="evidence" value="ECO:0007669"/>
    <property type="project" value="UniProtKB-EC"/>
</dbReference>
<evidence type="ECO:0000256" key="6">
    <source>
        <dbReference type="ARBA" id="ARBA00022917"/>
    </source>
</evidence>
<evidence type="ECO:0000259" key="10">
    <source>
        <dbReference type="Pfam" id="PF08264"/>
    </source>
</evidence>
<dbReference type="SUPFAM" id="SSF47323">
    <property type="entry name" value="Anticodon-binding domain of a subclass of class I aminoacyl-tRNA synthetases"/>
    <property type="match status" value="1"/>
</dbReference>
<organism evidence="11 12">
    <name type="scientific">Thermocrinis albus (strain DSM 14484 / JCM 11386 / HI 11/12)</name>
    <dbReference type="NCBI Taxonomy" id="638303"/>
    <lineage>
        <taxon>Bacteria</taxon>
        <taxon>Pseudomonadati</taxon>
        <taxon>Aquificota</taxon>
        <taxon>Aquificia</taxon>
        <taxon>Aquificales</taxon>
        <taxon>Aquificaceae</taxon>
        <taxon>Thermocrinis</taxon>
    </lineage>
</organism>
<dbReference type="GO" id="GO:0006429">
    <property type="term" value="P:leucyl-tRNA aminoacylation"/>
    <property type="evidence" value="ECO:0007669"/>
    <property type="project" value="InterPro"/>
</dbReference>
<dbReference type="Pfam" id="PF08264">
    <property type="entry name" value="Anticodon_1"/>
    <property type="match status" value="1"/>
</dbReference>
<keyword evidence="12" id="KW-1185">Reference proteome</keyword>
<accession>D3SQ65</accession>
<comment type="catalytic activity">
    <reaction evidence="8">
        <text>tRNA(Leu) + L-leucine + ATP = L-leucyl-tRNA(Leu) + AMP + diphosphate</text>
        <dbReference type="Rhea" id="RHEA:11688"/>
        <dbReference type="Rhea" id="RHEA-COMP:9613"/>
        <dbReference type="Rhea" id="RHEA-COMP:9622"/>
        <dbReference type="ChEBI" id="CHEBI:30616"/>
        <dbReference type="ChEBI" id="CHEBI:33019"/>
        <dbReference type="ChEBI" id="CHEBI:57427"/>
        <dbReference type="ChEBI" id="CHEBI:78442"/>
        <dbReference type="ChEBI" id="CHEBI:78494"/>
        <dbReference type="ChEBI" id="CHEBI:456215"/>
        <dbReference type="EC" id="6.1.1.4"/>
    </reaction>
</comment>
<evidence type="ECO:0000256" key="1">
    <source>
        <dbReference type="ARBA" id="ARBA00005594"/>
    </source>
</evidence>
<dbReference type="InterPro" id="IPR013155">
    <property type="entry name" value="M/V/L/I-tRNA-synth_anticd-bd"/>
</dbReference>
<dbReference type="OrthoDB" id="9810365at2"/>
<evidence type="ECO:0000259" key="9">
    <source>
        <dbReference type="Pfam" id="PF00133"/>
    </source>
</evidence>
<keyword evidence="7 11" id="KW-0030">Aminoacyl-tRNA synthetase</keyword>
<evidence type="ECO:0000313" key="12">
    <source>
        <dbReference type="Proteomes" id="UP000002043"/>
    </source>
</evidence>
<keyword evidence="5" id="KW-0067">ATP-binding</keyword>
<keyword evidence="6" id="KW-0648">Protein biosynthesis</keyword>